<evidence type="ECO:0000256" key="1">
    <source>
        <dbReference type="ARBA" id="ARBA00007169"/>
    </source>
</evidence>
<gene>
    <name evidence="3" type="ORF">Raf01_95740</name>
</gene>
<dbReference type="InterPro" id="IPR012223">
    <property type="entry name" value="TEII"/>
</dbReference>
<dbReference type="RefSeq" id="WP_275413219.1">
    <property type="nucleotide sequence ID" value="NZ_BONZ01000129.1"/>
</dbReference>
<comment type="similarity">
    <text evidence="1">Belongs to the thioesterase family.</text>
</comment>
<dbReference type="SUPFAM" id="SSF53474">
    <property type="entry name" value="alpha/beta-Hydrolases"/>
    <property type="match status" value="1"/>
</dbReference>
<reference evidence="3" key="1">
    <citation type="submission" date="2021-01" db="EMBL/GenBank/DDBJ databases">
        <title>Whole genome shotgun sequence of Rugosimonospora africana NBRC 104875.</title>
        <authorList>
            <person name="Komaki H."/>
            <person name="Tamura T."/>
        </authorList>
    </citation>
    <scope>NUCLEOTIDE SEQUENCE</scope>
    <source>
        <strain evidence="3">NBRC 104875</strain>
    </source>
</reference>
<keyword evidence="4" id="KW-1185">Reference proteome</keyword>
<comment type="caution">
    <text evidence="3">The sequence shown here is derived from an EMBL/GenBank/DDBJ whole genome shotgun (WGS) entry which is preliminary data.</text>
</comment>
<proteinExistence type="inferred from homology"/>
<sequence length="264" mass="28784">MPRAEAFVAENLYVRRAARENPQYRLFCFPHAGAGVSTFASWPALLPRSIEVVAVQLPGREDRIRETAFADIKPLIRILALSLAPHLHGRFAFFGHSGGALMAFELARALSRGHAVQPAMLIVSGQSAPDLSPSAEPIHHLPDAEFIGALREIGGTTRMVVDDPDLMAVLLPALRADFTLLETYGYEPGPQLDMPIVAFGGRHDRRVPDETVDPWRRHTAGHFATQLFDGDHFYLAARPDEVTHRLADLLTGAGVSAEQDGAAS</sequence>
<evidence type="ECO:0000313" key="4">
    <source>
        <dbReference type="Proteomes" id="UP000642748"/>
    </source>
</evidence>
<dbReference type="EMBL" id="BONZ01000129">
    <property type="protein sequence ID" value="GIH21402.1"/>
    <property type="molecule type" value="Genomic_DNA"/>
</dbReference>
<dbReference type="InterPro" id="IPR029058">
    <property type="entry name" value="AB_hydrolase_fold"/>
</dbReference>
<evidence type="ECO:0000313" key="3">
    <source>
        <dbReference type="EMBL" id="GIH21402.1"/>
    </source>
</evidence>
<evidence type="ECO:0000259" key="2">
    <source>
        <dbReference type="Pfam" id="PF00975"/>
    </source>
</evidence>
<dbReference type="InterPro" id="IPR001031">
    <property type="entry name" value="Thioesterase"/>
</dbReference>
<protein>
    <submittedName>
        <fullName evidence="3">Non-ribosomal peptide synthase</fullName>
    </submittedName>
</protein>
<accession>A0A8J3VW59</accession>
<dbReference type="Pfam" id="PF00975">
    <property type="entry name" value="Thioesterase"/>
    <property type="match status" value="1"/>
</dbReference>
<organism evidence="3 4">
    <name type="scientific">Rugosimonospora africana</name>
    <dbReference type="NCBI Taxonomy" id="556532"/>
    <lineage>
        <taxon>Bacteria</taxon>
        <taxon>Bacillati</taxon>
        <taxon>Actinomycetota</taxon>
        <taxon>Actinomycetes</taxon>
        <taxon>Micromonosporales</taxon>
        <taxon>Micromonosporaceae</taxon>
        <taxon>Rugosimonospora</taxon>
    </lineage>
</organism>
<dbReference type="Gene3D" id="3.40.50.1820">
    <property type="entry name" value="alpha/beta hydrolase"/>
    <property type="match status" value="1"/>
</dbReference>
<name>A0A8J3VW59_9ACTN</name>
<dbReference type="PANTHER" id="PTHR11487:SF0">
    <property type="entry name" value="S-ACYL FATTY ACID SYNTHASE THIOESTERASE, MEDIUM CHAIN"/>
    <property type="match status" value="1"/>
</dbReference>
<dbReference type="GO" id="GO:0008610">
    <property type="term" value="P:lipid biosynthetic process"/>
    <property type="evidence" value="ECO:0007669"/>
    <property type="project" value="TreeGrafter"/>
</dbReference>
<dbReference type="AlphaFoldDB" id="A0A8J3VW59"/>
<dbReference type="PANTHER" id="PTHR11487">
    <property type="entry name" value="THIOESTERASE"/>
    <property type="match status" value="1"/>
</dbReference>
<dbReference type="Proteomes" id="UP000642748">
    <property type="component" value="Unassembled WGS sequence"/>
</dbReference>
<feature type="domain" description="Thioesterase" evidence="2">
    <location>
        <begin position="25"/>
        <end position="246"/>
    </location>
</feature>